<dbReference type="VEuPathDB" id="ToxoDB:TGFOU_357360"/>
<proteinExistence type="predicted"/>
<name>A0A086LE36_TOXGO</name>
<evidence type="ECO:0000313" key="2">
    <source>
        <dbReference type="Proteomes" id="UP000028838"/>
    </source>
</evidence>
<protein>
    <submittedName>
        <fullName evidence="1">MmgE/PrpD family protein</fullName>
    </submittedName>
</protein>
<sequence>MTQSTSADTVVLPRDSNQALGIGQYAIDFLGGKYGDNVSEKIYERVRLFHTDSVLSGVSALALKTNAPTILRDEAMDYPCKLAKTETNRTH</sequence>
<gene>
    <name evidence="1" type="ORF">TGFOU_357360</name>
</gene>
<accession>A0A086LE36</accession>
<dbReference type="EMBL" id="AEYH02000435">
    <property type="protein sequence ID" value="KFG54904.1"/>
    <property type="molecule type" value="Genomic_DNA"/>
</dbReference>
<dbReference type="AlphaFoldDB" id="A0A086LE36"/>
<dbReference type="Proteomes" id="UP000028838">
    <property type="component" value="Unassembled WGS sequence"/>
</dbReference>
<comment type="caution">
    <text evidence="1">The sequence shown here is derived from an EMBL/GenBank/DDBJ whole genome shotgun (WGS) entry which is preliminary data.</text>
</comment>
<organism evidence="1 2">
    <name type="scientific">Toxoplasma gondii FOU</name>
    <dbReference type="NCBI Taxonomy" id="943167"/>
    <lineage>
        <taxon>Eukaryota</taxon>
        <taxon>Sar</taxon>
        <taxon>Alveolata</taxon>
        <taxon>Apicomplexa</taxon>
        <taxon>Conoidasida</taxon>
        <taxon>Coccidia</taxon>
        <taxon>Eucoccidiorida</taxon>
        <taxon>Eimeriorina</taxon>
        <taxon>Sarcocystidae</taxon>
        <taxon>Toxoplasma</taxon>
    </lineage>
</organism>
<reference evidence="1 2" key="1">
    <citation type="submission" date="2014-07" db="EMBL/GenBank/DDBJ databases">
        <authorList>
            <person name="Sibley D."/>
            <person name="Venepally P."/>
            <person name="Karamycheva S."/>
            <person name="Hadjithomas M."/>
            <person name="Khan A."/>
            <person name="Brunk B."/>
            <person name="Roos D."/>
            <person name="Caler E."/>
            <person name="Lorenzi H."/>
        </authorList>
    </citation>
    <scope>NUCLEOTIDE SEQUENCE [LARGE SCALE GENOMIC DNA]</scope>
    <source>
        <strain evidence="1 2">FOU</strain>
    </source>
</reference>
<evidence type="ECO:0000313" key="1">
    <source>
        <dbReference type="EMBL" id="KFG54904.1"/>
    </source>
</evidence>